<protein>
    <submittedName>
        <fullName evidence="1">Uncharacterized protein</fullName>
    </submittedName>
</protein>
<proteinExistence type="predicted"/>
<dbReference type="EMBL" id="FZMP01000046">
    <property type="protein sequence ID" value="SNQ59870.1"/>
    <property type="molecule type" value="Genomic_DNA"/>
</dbReference>
<name>A0A284VKS3_9EURY</name>
<keyword evidence="2" id="KW-1185">Reference proteome</keyword>
<organism evidence="1 2">
    <name type="scientific">Candidatus Methanoperedens nitratireducens</name>
    <dbReference type="NCBI Taxonomy" id="1392998"/>
    <lineage>
        <taxon>Archaea</taxon>
        <taxon>Methanobacteriati</taxon>
        <taxon>Methanobacteriota</taxon>
        <taxon>Stenosarchaea group</taxon>
        <taxon>Methanomicrobia</taxon>
        <taxon>Methanosarcinales</taxon>
        <taxon>ANME-2 cluster</taxon>
        <taxon>Candidatus Methanoperedentaceae</taxon>
        <taxon>Candidatus Methanoperedens</taxon>
    </lineage>
</organism>
<accession>A0A284VKS3</accession>
<reference evidence="2" key="1">
    <citation type="submission" date="2017-06" db="EMBL/GenBank/DDBJ databases">
        <authorList>
            <person name="Cremers G."/>
        </authorList>
    </citation>
    <scope>NUCLEOTIDE SEQUENCE [LARGE SCALE GENOMIC DNA]</scope>
</reference>
<sequence>MTYKIQNSGLNTTNPQELSEFVRVRTSSLLISLHTQATTPSEKSTTNSQRTQYELIAVCNEPVAIRCLNILASDQQQTHNELERVRMSSYKFVVNYRYLARANIIPSKYLTTNLQKTQRCPYQFAIKLNQLAPYQNDPKKKSSNNTSQLVHWWLTVT</sequence>
<gene>
    <name evidence="1" type="ORF">MNV_140005</name>
</gene>
<dbReference type="Proteomes" id="UP000218615">
    <property type="component" value="Unassembled WGS sequence"/>
</dbReference>
<dbReference type="AlphaFoldDB" id="A0A284VKS3"/>
<evidence type="ECO:0000313" key="1">
    <source>
        <dbReference type="EMBL" id="SNQ59870.1"/>
    </source>
</evidence>
<evidence type="ECO:0000313" key="2">
    <source>
        <dbReference type="Proteomes" id="UP000218615"/>
    </source>
</evidence>